<name>A0AAW4PWU9_9EURY</name>
<reference evidence="10 11" key="1">
    <citation type="submission" date="2021-06" db="EMBL/GenBank/DDBJ databases">
        <title>Halomicroarcula sp. a new haloarchaeum isolated from saline soil.</title>
        <authorList>
            <person name="Duran-Viseras A."/>
            <person name="Sanchez-Porro C."/>
            <person name="Ventosa A."/>
        </authorList>
    </citation>
    <scope>NUCLEOTIDE SEQUENCE [LARGE SCALE GENOMIC DNA]</scope>
    <source>
        <strain evidence="10 11">F13</strain>
    </source>
</reference>
<evidence type="ECO:0000256" key="5">
    <source>
        <dbReference type="ARBA" id="ARBA00022692"/>
    </source>
</evidence>
<feature type="transmembrane region" description="Helical" evidence="8">
    <location>
        <begin position="70"/>
        <end position="88"/>
    </location>
</feature>
<feature type="domain" description="Major facilitator superfamily associated" evidence="9">
    <location>
        <begin position="6"/>
        <end position="355"/>
    </location>
</feature>
<keyword evidence="6 8" id="KW-1133">Transmembrane helix</keyword>
<evidence type="ECO:0000256" key="7">
    <source>
        <dbReference type="ARBA" id="ARBA00023136"/>
    </source>
</evidence>
<feature type="transmembrane region" description="Helical" evidence="8">
    <location>
        <begin position="322"/>
        <end position="342"/>
    </location>
</feature>
<dbReference type="EMBL" id="RKLR01000017">
    <property type="protein sequence ID" value="MBX0325656.1"/>
    <property type="molecule type" value="Genomic_DNA"/>
</dbReference>
<keyword evidence="5 8" id="KW-0812">Transmembrane</keyword>
<organism evidence="10 11">
    <name type="scientific">Haloarcula rubra</name>
    <dbReference type="NCBI Taxonomy" id="2487747"/>
    <lineage>
        <taxon>Archaea</taxon>
        <taxon>Methanobacteriati</taxon>
        <taxon>Methanobacteriota</taxon>
        <taxon>Stenosarchaea group</taxon>
        <taxon>Halobacteria</taxon>
        <taxon>Halobacteriales</taxon>
        <taxon>Haloarculaceae</taxon>
        <taxon>Haloarcula</taxon>
    </lineage>
</organism>
<dbReference type="SUPFAM" id="SSF103473">
    <property type="entry name" value="MFS general substrate transporter"/>
    <property type="match status" value="1"/>
</dbReference>
<feature type="transmembrane region" description="Helical" evidence="8">
    <location>
        <begin position="262"/>
        <end position="282"/>
    </location>
</feature>
<evidence type="ECO:0000259" key="9">
    <source>
        <dbReference type="Pfam" id="PF12832"/>
    </source>
</evidence>
<evidence type="ECO:0000256" key="6">
    <source>
        <dbReference type="ARBA" id="ARBA00022989"/>
    </source>
</evidence>
<comment type="caution">
    <text evidence="10">The sequence shown here is derived from an EMBL/GenBank/DDBJ whole genome shotgun (WGS) entry which is preliminary data.</text>
</comment>
<dbReference type="GO" id="GO:0030395">
    <property type="term" value="F:lactose binding"/>
    <property type="evidence" value="ECO:0007669"/>
    <property type="project" value="TreeGrafter"/>
</dbReference>
<evidence type="ECO:0000256" key="1">
    <source>
        <dbReference type="ARBA" id="ARBA00004429"/>
    </source>
</evidence>
<evidence type="ECO:0000256" key="3">
    <source>
        <dbReference type="ARBA" id="ARBA00022475"/>
    </source>
</evidence>
<feature type="transmembrane region" description="Helical" evidence="8">
    <location>
        <begin position="158"/>
        <end position="176"/>
    </location>
</feature>
<feature type="transmembrane region" description="Helical" evidence="8">
    <location>
        <begin position="94"/>
        <end position="113"/>
    </location>
</feature>
<feature type="transmembrane region" description="Helical" evidence="8">
    <location>
        <begin position="354"/>
        <end position="375"/>
    </location>
</feature>
<keyword evidence="7 8" id="KW-0472">Membrane</keyword>
<dbReference type="InterPro" id="IPR036259">
    <property type="entry name" value="MFS_trans_sf"/>
</dbReference>
<dbReference type="GO" id="GO:0005886">
    <property type="term" value="C:plasma membrane"/>
    <property type="evidence" value="ECO:0007669"/>
    <property type="project" value="UniProtKB-SubCell"/>
</dbReference>
<evidence type="ECO:0000256" key="8">
    <source>
        <dbReference type="SAM" id="Phobius"/>
    </source>
</evidence>
<sequence length="384" mass="40120">MEKSRRYQAIYFVYFAAFSGFVAYRNVFYQELGMDGVQMGILGSMLVASGVLAQPVWGVVADYTRSPSRVIMLAAALSGVAILTYPLAMGLPGSPFLLVAVGTVAYAATRAPIVPISNALVVSRGYNYALTRSFGSLAFGATVLTLSTVLVWTGVSVIVYVYVAGMVVLVALLRGVPEVEETVFEGSIGVQAIGLVRQPRYLLVLLAAFAMGFISFTGSAFFSVYMRAVDLGDGLTGIAWATKTVAEVVVFLLLSRLDRWHGLAVATAGLTYAGGFATLSTFSSLGPVLVANVGMGLGVAFVYFALVNLAHDCAPDGLDSTAQTLVTSVGIGAGGSIGEVVIGWTVDAVGVQAMYAYLALASLSLTLCGVFLVALNRRRRSGGG</sequence>
<protein>
    <submittedName>
        <fullName evidence="10">MFS transporter</fullName>
    </submittedName>
</protein>
<comment type="subcellular location">
    <subcellularLocation>
        <location evidence="1">Cell inner membrane</location>
        <topology evidence="1">Multi-pass membrane protein</topology>
    </subcellularLocation>
</comment>
<evidence type="ECO:0000256" key="4">
    <source>
        <dbReference type="ARBA" id="ARBA00022519"/>
    </source>
</evidence>
<feature type="transmembrane region" description="Helical" evidence="8">
    <location>
        <begin position="9"/>
        <end position="27"/>
    </location>
</feature>
<dbReference type="GO" id="GO:0015528">
    <property type="term" value="F:lactose:proton symporter activity"/>
    <property type="evidence" value="ECO:0007669"/>
    <property type="project" value="TreeGrafter"/>
</dbReference>
<proteinExistence type="predicted"/>
<keyword evidence="2" id="KW-0813">Transport</keyword>
<accession>A0AAW4PWU9</accession>
<feature type="transmembrane region" description="Helical" evidence="8">
    <location>
        <begin position="134"/>
        <end position="152"/>
    </location>
</feature>
<dbReference type="Proteomes" id="UP001430377">
    <property type="component" value="Unassembled WGS sequence"/>
</dbReference>
<evidence type="ECO:0000313" key="11">
    <source>
        <dbReference type="Proteomes" id="UP001430377"/>
    </source>
</evidence>
<dbReference type="PANTHER" id="PTHR23522">
    <property type="entry name" value="BLL5896 PROTEIN"/>
    <property type="match status" value="1"/>
</dbReference>
<dbReference type="Pfam" id="PF12832">
    <property type="entry name" value="MFS_1_like"/>
    <property type="match status" value="1"/>
</dbReference>
<keyword evidence="11" id="KW-1185">Reference proteome</keyword>
<dbReference type="InterPro" id="IPR024989">
    <property type="entry name" value="MFS_assoc_dom"/>
</dbReference>
<evidence type="ECO:0000256" key="2">
    <source>
        <dbReference type="ARBA" id="ARBA00022448"/>
    </source>
</evidence>
<dbReference type="RefSeq" id="WP_220620519.1">
    <property type="nucleotide sequence ID" value="NZ_RKLR01000017.1"/>
</dbReference>
<feature type="transmembrane region" description="Helical" evidence="8">
    <location>
        <begin position="237"/>
        <end position="255"/>
    </location>
</feature>
<feature type="transmembrane region" description="Helical" evidence="8">
    <location>
        <begin position="201"/>
        <end position="225"/>
    </location>
</feature>
<gene>
    <name evidence="10" type="ORF">EGH21_21800</name>
</gene>
<keyword evidence="4" id="KW-0997">Cell inner membrane</keyword>
<dbReference type="Gene3D" id="1.20.1250.20">
    <property type="entry name" value="MFS general substrate transporter like domains"/>
    <property type="match status" value="2"/>
</dbReference>
<keyword evidence="3" id="KW-1003">Cell membrane</keyword>
<feature type="transmembrane region" description="Helical" evidence="8">
    <location>
        <begin position="39"/>
        <end position="58"/>
    </location>
</feature>
<evidence type="ECO:0000313" key="10">
    <source>
        <dbReference type="EMBL" id="MBX0325656.1"/>
    </source>
</evidence>
<dbReference type="AlphaFoldDB" id="A0AAW4PWU9"/>
<dbReference type="PANTHER" id="PTHR23522:SF10">
    <property type="entry name" value="3-PHENYLPROPIONIC ACID TRANSPORTER-RELATED"/>
    <property type="match status" value="1"/>
</dbReference>
<feature type="transmembrane region" description="Helical" evidence="8">
    <location>
        <begin position="288"/>
        <end position="310"/>
    </location>
</feature>